<evidence type="ECO:0000259" key="4">
    <source>
        <dbReference type="Pfam" id="PF23276"/>
    </source>
</evidence>
<feature type="repeat" description="PPR" evidence="3">
    <location>
        <begin position="619"/>
        <end position="653"/>
    </location>
</feature>
<evidence type="ECO:0000256" key="1">
    <source>
        <dbReference type="ARBA" id="ARBA00007626"/>
    </source>
</evidence>
<organism evidence="5 6">
    <name type="scientific">Castilleja foliolosa</name>
    <dbReference type="NCBI Taxonomy" id="1961234"/>
    <lineage>
        <taxon>Eukaryota</taxon>
        <taxon>Viridiplantae</taxon>
        <taxon>Streptophyta</taxon>
        <taxon>Embryophyta</taxon>
        <taxon>Tracheophyta</taxon>
        <taxon>Spermatophyta</taxon>
        <taxon>Magnoliopsida</taxon>
        <taxon>eudicotyledons</taxon>
        <taxon>Gunneridae</taxon>
        <taxon>Pentapetalae</taxon>
        <taxon>asterids</taxon>
        <taxon>lamiids</taxon>
        <taxon>Lamiales</taxon>
        <taxon>Orobanchaceae</taxon>
        <taxon>Pedicularideae</taxon>
        <taxon>Castillejinae</taxon>
        <taxon>Castilleja</taxon>
    </lineage>
</organism>
<dbReference type="PANTHER" id="PTHR47933:SF11">
    <property type="entry name" value="PENTATRICOPEPTIDE REPEAT-CONTAINING PROTEIN 2"/>
    <property type="match status" value="1"/>
</dbReference>
<feature type="repeat" description="PPR" evidence="3">
    <location>
        <begin position="739"/>
        <end position="773"/>
    </location>
</feature>
<evidence type="ECO:0000256" key="2">
    <source>
        <dbReference type="ARBA" id="ARBA00022737"/>
    </source>
</evidence>
<dbReference type="AlphaFoldDB" id="A0ABD3DRC8"/>
<accession>A0ABD3DRC8</accession>
<dbReference type="InterPro" id="IPR011990">
    <property type="entry name" value="TPR-like_helical_dom_sf"/>
</dbReference>
<proteinExistence type="inferred from homology"/>
<feature type="repeat" description="PPR" evidence="3">
    <location>
        <begin position="307"/>
        <end position="341"/>
    </location>
</feature>
<feature type="repeat" description="PPR" evidence="3">
    <location>
        <begin position="483"/>
        <end position="517"/>
    </location>
</feature>
<dbReference type="Pfam" id="PF23276">
    <property type="entry name" value="TPR_24"/>
    <property type="match status" value="1"/>
</dbReference>
<gene>
    <name evidence="5" type="ORF">CASFOL_009817</name>
</gene>
<feature type="repeat" description="PPR" evidence="3">
    <location>
        <begin position="413"/>
        <end position="447"/>
    </location>
</feature>
<sequence>MLISTIRSVSRKKLFKNLQFIRSQSVFSLAHFTPYFSDSGSEDLSLDSRNKSTAENFSNNDKNPFAMSSSVVVDILKTMESEPKTASMFFDQLKENGFQHNVQTYLAIIKILCIWGLRWKLDVLFKEVINLEKEHQCFEVSELLEAMAEEIRVHGPSSLAQAIDALIKSYVTLEMFDEAIDTLFKTKRHGVRPCLSSCNFLVNRLVRHGNLDTAVAIYKQLKAIGVSPNVYTYGIMIKAYCRNQCLEEATDVLFRDMEEAGVVPNAFAYSAYLEGLCMHGRGFVREKKLKEAEIVLLGMEEHGMVPNEVNYRVLVQGYCDSGDIIKALTIHNEMEARGIRTNCLVLTPILQCLSQKGMHLEAINQFKEFEKMGIFLDEVAYNVVIDALCKMGNLDEALALFDEMKCKKKLTPDVVHYTTLISGYCLHGDISDAVNLFVEMNENGLRADIITYNVLAGGLSRNGLLKEVNFLLGDMKRRGLTPSLVTHNMIIEGLCLGGKVKEAENYFTNLEDKRIENYASMVNGYCESSKAVDGYKLFLRLSDEGFQINRSCCLKLISSLCLEGENDRAVKVFEILLSSEYGPSKMMYEKLIPALCCAGDMTNARWAFDHMVRRGLSPDLILYTIMLNGYCQVNCLREAHDLFSDMKERGISPDIITYTVLLDGHSKVTLKKARSENDVEGNKKAKQVALALLCEMKELDIKPDAICYTALIDSQCKTDNIQDAISLFKAMKDQGLQPDTVTYTALLSGYCKQGDMKKAETLVDEMKANGIEADSRTVSIFDLGIVRAKKLQFRH</sequence>
<dbReference type="PROSITE" id="PS51375">
    <property type="entry name" value="PPR"/>
    <property type="match status" value="11"/>
</dbReference>
<dbReference type="InterPro" id="IPR051240">
    <property type="entry name" value="Mito_RNA-Proc/Resp"/>
</dbReference>
<evidence type="ECO:0000313" key="5">
    <source>
        <dbReference type="EMBL" id="KAL3644637.1"/>
    </source>
</evidence>
<dbReference type="Proteomes" id="UP001632038">
    <property type="component" value="Unassembled WGS sequence"/>
</dbReference>
<protein>
    <recommendedName>
        <fullName evidence="4">Pentatricopeptide repeat-containing protein-mitochondrial domain-containing protein</fullName>
    </recommendedName>
</protein>
<name>A0ABD3DRC8_9LAMI</name>
<dbReference type="Pfam" id="PF13041">
    <property type="entry name" value="PPR_2"/>
    <property type="match status" value="4"/>
</dbReference>
<comment type="similarity">
    <text evidence="1">Belongs to the PPR family. P subfamily.</text>
</comment>
<feature type="repeat" description="PPR" evidence="3">
    <location>
        <begin position="584"/>
        <end position="618"/>
    </location>
</feature>
<dbReference type="PANTHER" id="PTHR47933">
    <property type="entry name" value="PENTATRICOPEPTIDE REPEAT-CONTAINING PROTEIN 1, MITOCHONDRIAL"/>
    <property type="match status" value="1"/>
</dbReference>
<dbReference type="Pfam" id="PF01535">
    <property type="entry name" value="PPR"/>
    <property type="match status" value="2"/>
</dbReference>
<dbReference type="EMBL" id="JAVIJP010000013">
    <property type="protein sequence ID" value="KAL3644637.1"/>
    <property type="molecule type" value="Genomic_DNA"/>
</dbReference>
<evidence type="ECO:0000313" key="6">
    <source>
        <dbReference type="Proteomes" id="UP001632038"/>
    </source>
</evidence>
<comment type="caution">
    <text evidence="5">The sequence shown here is derived from an EMBL/GenBank/DDBJ whole genome shotgun (WGS) entry which is preliminary data.</text>
</comment>
<feature type="repeat" description="PPR" evidence="3">
    <location>
        <begin position="704"/>
        <end position="738"/>
    </location>
</feature>
<dbReference type="InterPro" id="IPR057027">
    <property type="entry name" value="TPR_mt"/>
</dbReference>
<dbReference type="Gene3D" id="1.25.40.10">
    <property type="entry name" value="Tetratricopeptide repeat domain"/>
    <property type="match status" value="8"/>
</dbReference>
<dbReference type="NCBIfam" id="TIGR00756">
    <property type="entry name" value="PPR"/>
    <property type="match status" value="9"/>
</dbReference>
<dbReference type="InterPro" id="IPR002885">
    <property type="entry name" value="PPR_rpt"/>
</dbReference>
<feature type="repeat" description="PPR" evidence="3">
    <location>
        <begin position="377"/>
        <end position="407"/>
    </location>
</feature>
<keyword evidence="6" id="KW-1185">Reference proteome</keyword>
<keyword evidence="2" id="KW-0677">Repeat</keyword>
<feature type="repeat" description="PPR" evidence="3">
    <location>
        <begin position="229"/>
        <end position="264"/>
    </location>
</feature>
<reference evidence="6" key="1">
    <citation type="journal article" date="2024" name="IScience">
        <title>Strigolactones Initiate the Formation of Haustorium-like Structures in Castilleja.</title>
        <authorList>
            <person name="Buerger M."/>
            <person name="Peterson D."/>
            <person name="Chory J."/>
        </authorList>
    </citation>
    <scope>NUCLEOTIDE SEQUENCE [LARGE SCALE GENOMIC DNA]</scope>
</reference>
<dbReference type="Pfam" id="PF12854">
    <property type="entry name" value="PPR_1"/>
    <property type="match status" value="1"/>
</dbReference>
<feature type="repeat" description="PPR" evidence="3">
    <location>
        <begin position="448"/>
        <end position="482"/>
    </location>
</feature>
<feature type="domain" description="Pentatricopeptide repeat-containing protein-mitochondrial" evidence="4">
    <location>
        <begin position="296"/>
        <end position="403"/>
    </location>
</feature>
<feature type="repeat" description="PPR" evidence="3">
    <location>
        <begin position="194"/>
        <end position="228"/>
    </location>
</feature>
<evidence type="ECO:0000256" key="3">
    <source>
        <dbReference type="PROSITE-ProRule" id="PRU00708"/>
    </source>
</evidence>